<feature type="domain" description="F-box" evidence="1">
    <location>
        <begin position="6"/>
        <end position="55"/>
    </location>
</feature>
<dbReference type="InterPro" id="IPR011047">
    <property type="entry name" value="Quinoprotein_ADH-like_sf"/>
</dbReference>
<dbReference type="Gramene" id="TraesCS2A02G075100.1">
    <property type="protein sequence ID" value="TraesCS2A02G075100.1"/>
    <property type="gene ID" value="TraesCS2A02G075100"/>
</dbReference>
<name>A0A3B6AQS6_WHEAT</name>
<dbReference type="EnsemblPlants" id="TraesCS2A02G075100.1">
    <property type="protein sequence ID" value="TraesCS2A02G075100.1"/>
    <property type="gene ID" value="TraesCS2A02G075100"/>
</dbReference>
<reference evidence="2" key="2">
    <citation type="submission" date="2018-10" db="UniProtKB">
        <authorList>
            <consortium name="EnsemblPlants"/>
        </authorList>
    </citation>
    <scope>IDENTIFICATION</scope>
</reference>
<protein>
    <recommendedName>
        <fullName evidence="1">F-box domain-containing protein</fullName>
    </recommendedName>
</protein>
<accession>A0A3B6AQS6</accession>
<dbReference type="OrthoDB" id="723086at2759"/>
<dbReference type="InterPro" id="IPR005174">
    <property type="entry name" value="KIB1-4_b-propeller"/>
</dbReference>
<reference evidence="2" key="1">
    <citation type="submission" date="2018-08" db="EMBL/GenBank/DDBJ databases">
        <authorList>
            <person name="Rossello M."/>
        </authorList>
    </citation>
    <scope>NUCLEOTIDE SEQUENCE [LARGE SCALE GENOMIC DNA]</scope>
    <source>
        <strain evidence="2">cv. Chinese Spring</strain>
    </source>
</reference>
<dbReference type="Gramene" id="TraesROB_scaffold_079613_01G000100.1">
    <property type="protein sequence ID" value="TraesROB_scaffold_079613_01G000100.1"/>
    <property type="gene ID" value="TraesROB_scaffold_079613_01G000100"/>
</dbReference>
<dbReference type="PANTHER" id="PTHR44586">
    <property type="entry name" value="F-BOX DOMAIN CONTAINING PROTEIN, EXPRESSED"/>
    <property type="match status" value="1"/>
</dbReference>
<dbReference type="Gramene" id="TraesCS2A03G0146200.1">
    <property type="protein sequence ID" value="TraesCS2A03G0146200.1.CDS"/>
    <property type="gene ID" value="TraesCS2A03G0146200"/>
</dbReference>
<dbReference type="Gramene" id="TraesCAD_scaffold_030816_01G000400.1">
    <property type="protein sequence ID" value="TraesCAD_scaffold_030816_01G000400.1"/>
    <property type="gene ID" value="TraesCAD_scaffold_030816_01G000400"/>
</dbReference>
<proteinExistence type="predicted"/>
<dbReference type="Pfam" id="PF12937">
    <property type="entry name" value="F-box-like"/>
    <property type="match status" value="1"/>
</dbReference>
<keyword evidence="3" id="KW-1185">Reference proteome</keyword>
<dbReference type="AlphaFoldDB" id="A0A3B6AQS6"/>
<organism evidence="2">
    <name type="scientific">Triticum aestivum</name>
    <name type="common">Wheat</name>
    <dbReference type="NCBI Taxonomy" id="4565"/>
    <lineage>
        <taxon>Eukaryota</taxon>
        <taxon>Viridiplantae</taxon>
        <taxon>Streptophyta</taxon>
        <taxon>Embryophyta</taxon>
        <taxon>Tracheophyta</taxon>
        <taxon>Spermatophyta</taxon>
        <taxon>Magnoliopsida</taxon>
        <taxon>Liliopsida</taxon>
        <taxon>Poales</taxon>
        <taxon>Poaceae</taxon>
        <taxon>BOP clade</taxon>
        <taxon>Pooideae</taxon>
        <taxon>Triticodae</taxon>
        <taxon>Triticeae</taxon>
        <taxon>Triticinae</taxon>
        <taxon>Triticum</taxon>
    </lineage>
</organism>
<dbReference type="STRING" id="4565.A0A3B6AQS6"/>
<dbReference type="Gramene" id="TraesCLE_scaffold_027806_01G000100.1">
    <property type="protein sequence ID" value="TraesCLE_scaffold_027806_01G000100.1"/>
    <property type="gene ID" value="TraesCLE_scaffold_027806_01G000100"/>
</dbReference>
<evidence type="ECO:0000313" key="3">
    <source>
        <dbReference type="Proteomes" id="UP000019116"/>
    </source>
</evidence>
<dbReference type="PROSITE" id="PS50181">
    <property type="entry name" value="FBOX"/>
    <property type="match status" value="1"/>
</dbReference>
<dbReference type="Proteomes" id="UP000019116">
    <property type="component" value="Chromosome 2A"/>
</dbReference>
<dbReference type="InterPro" id="IPR036047">
    <property type="entry name" value="F-box-like_dom_sf"/>
</dbReference>
<dbReference type="SUPFAM" id="SSF50998">
    <property type="entry name" value="Quinoprotein alcohol dehydrogenase-like"/>
    <property type="match status" value="1"/>
</dbReference>
<evidence type="ECO:0000259" key="1">
    <source>
        <dbReference type="PROSITE" id="PS50181"/>
    </source>
</evidence>
<dbReference type="Gene3D" id="1.20.1280.50">
    <property type="match status" value="1"/>
</dbReference>
<dbReference type="SUPFAM" id="SSF81383">
    <property type="entry name" value="F-box domain"/>
    <property type="match status" value="1"/>
</dbReference>
<evidence type="ECO:0000313" key="2">
    <source>
        <dbReference type="EnsemblPlants" id="TraesCS2A02G075100.1"/>
    </source>
</evidence>
<dbReference type="Pfam" id="PF03478">
    <property type="entry name" value="Beta-prop_KIB1-4"/>
    <property type="match status" value="1"/>
</dbReference>
<dbReference type="OMA" id="IASPENC"/>
<dbReference type="InterPro" id="IPR001810">
    <property type="entry name" value="F-box_dom"/>
</dbReference>
<sequence length="414" mass="46704">MEDGRIQTTPNLPQDILMAIFAAFEIPDLLRAGSVCSSWRSAYETLRNHGLYNQSQTPCLLYTSESDGESTARLYSLVEKKAYRLTLPDPPIRTRSLIGSSPQGLLVTADDRSEMHLLNPITGQQIALPSVITIRQVSPIYDDSGILRMYRYSAHTRHTVLALPANLALSELRHQLHHKAFVFSLSGGGGHIVVLIHNPSCQLSFARVGAESWTWLPPHTSYDDCMYKDGLMHAVTSKGEIHGFDLASPAPVATMKIIMEGPMTYRYLRMYIIQAPWGDLLQVWRKFGDRDLGDTPRSSVFWTTGKIRVYKVDAVANELERTSCLRGHALFLGHNQSLCLSTEEYPALKANHAYFTDDCKYWTMGLQNNRRDMGILNLDDNSSEELVSPHLWSNRPAPIWITPNLREINFNLDN</sequence>
<dbReference type="PANTHER" id="PTHR44586:SF21">
    <property type="entry name" value="F-BOX DOMAIN-CONTAINING PROTEIN"/>
    <property type="match status" value="1"/>
</dbReference>